<evidence type="ECO:0000256" key="1">
    <source>
        <dbReference type="ARBA" id="ARBA00004377"/>
    </source>
</evidence>
<dbReference type="GO" id="GO:0015627">
    <property type="term" value="C:type II protein secretion system complex"/>
    <property type="evidence" value="ECO:0007669"/>
    <property type="project" value="InterPro"/>
</dbReference>
<name>A0A1W1X6Y8_9BACT</name>
<feature type="transmembrane region" description="Helical" evidence="11">
    <location>
        <begin position="12"/>
        <end position="33"/>
    </location>
</feature>
<accession>A0A1W1X6Y8</accession>
<keyword evidence="8 11" id="KW-0472">Membrane</keyword>
<dbReference type="GO" id="GO:0005886">
    <property type="term" value="C:plasma membrane"/>
    <property type="evidence" value="ECO:0007669"/>
    <property type="project" value="UniProtKB-SubCell"/>
</dbReference>
<comment type="subcellular location">
    <subcellularLocation>
        <location evidence="1">Cell inner membrane</location>
        <topology evidence="1">Single-pass membrane protein</topology>
    </subcellularLocation>
</comment>
<organism evidence="13 14">
    <name type="scientific">Desulfacinum hydrothermale DSM 13146</name>
    <dbReference type="NCBI Taxonomy" id="1121390"/>
    <lineage>
        <taxon>Bacteria</taxon>
        <taxon>Pseudomonadati</taxon>
        <taxon>Thermodesulfobacteriota</taxon>
        <taxon>Syntrophobacteria</taxon>
        <taxon>Syntrophobacterales</taxon>
        <taxon>Syntrophobacteraceae</taxon>
        <taxon>Desulfacinum</taxon>
    </lineage>
</organism>
<evidence type="ECO:0000313" key="14">
    <source>
        <dbReference type="Proteomes" id="UP000192783"/>
    </source>
</evidence>
<evidence type="ECO:0000256" key="5">
    <source>
        <dbReference type="ARBA" id="ARBA00022519"/>
    </source>
</evidence>
<keyword evidence="4" id="KW-0488">Methylation</keyword>
<dbReference type="RefSeq" id="WP_084056305.1">
    <property type="nucleotide sequence ID" value="NZ_FWXF01000002.1"/>
</dbReference>
<keyword evidence="6 11" id="KW-0812">Transmembrane</keyword>
<sequence>MRPKAGFTLVELMVVIALFTIILSMGIPAYSAWKTKHDIDGQTRTLYRNLSFARMEAYVKKDVAGIYWGATAGFSNYEVRVDSNGDGDIKDSADQKIMDVTSPYPWGGGSGDSLTFDGRGFAATGKTFHVSGVSVPQGVLSCVVVSRTRIRMGFWDGSSCQAK</sequence>
<reference evidence="13 14" key="1">
    <citation type="submission" date="2017-04" db="EMBL/GenBank/DDBJ databases">
        <authorList>
            <person name="Afonso C.L."/>
            <person name="Miller P.J."/>
            <person name="Scott M.A."/>
            <person name="Spackman E."/>
            <person name="Goraichik I."/>
            <person name="Dimitrov K.M."/>
            <person name="Suarez D.L."/>
            <person name="Swayne D.E."/>
        </authorList>
    </citation>
    <scope>NUCLEOTIDE SEQUENCE [LARGE SCALE GENOMIC DNA]</scope>
    <source>
        <strain evidence="13 14">DSM 13146</strain>
    </source>
</reference>
<dbReference type="EMBL" id="FWXF01000002">
    <property type="protein sequence ID" value="SMC19498.1"/>
    <property type="molecule type" value="Genomic_DNA"/>
</dbReference>
<dbReference type="PROSITE" id="PS00409">
    <property type="entry name" value="PROKAR_NTER_METHYL"/>
    <property type="match status" value="1"/>
</dbReference>
<dbReference type="OrthoDB" id="5296638at2"/>
<evidence type="ECO:0000256" key="10">
    <source>
        <dbReference type="ARBA" id="ARBA00030775"/>
    </source>
</evidence>
<evidence type="ECO:0000256" key="11">
    <source>
        <dbReference type="SAM" id="Phobius"/>
    </source>
</evidence>
<keyword evidence="14" id="KW-1185">Reference proteome</keyword>
<proteinExistence type="inferred from homology"/>
<gene>
    <name evidence="13" type="ORF">SAMN02746041_00694</name>
</gene>
<evidence type="ECO:0000259" key="12">
    <source>
        <dbReference type="Pfam" id="PF12019"/>
    </source>
</evidence>
<dbReference type="InterPro" id="IPR022346">
    <property type="entry name" value="T2SS_GspH"/>
</dbReference>
<dbReference type="Gene3D" id="3.30.700.10">
    <property type="entry name" value="Glycoprotein, Type 4 Pilin"/>
    <property type="match status" value="1"/>
</dbReference>
<evidence type="ECO:0000256" key="7">
    <source>
        <dbReference type="ARBA" id="ARBA00022989"/>
    </source>
</evidence>
<evidence type="ECO:0000256" key="6">
    <source>
        <dbReference type="ARBA" id="ARBA00022692"/>
    </source>
</evidence>
<evidence type="ECO:0000313" key="13">
    <source>
        <dbReference type="EMBL" id="SMC19498.1"/>
    </source>
</evidence>
<keyword evidence="7 11" id="KW-1133">Transmembrane helix</keyword>
<protein>
    <recommendedName>
        <fullName evidence="2">Type II secretion system protein H</fullName>
    </recommendedName>
    <alternativeName>
        <fullName evidence="10">General secretion pathway protein H</fullName>
    </alternativeName>
</protein>
<evidence type="ECO:0000256" key="3">
    <source>
        <dbReference type="ARBA" id="ARBA00022475"/>
    </source>
</evidence>
<dbReference type="SUPFAM" id="SSF54523">
    <property type="entry name" value="Pili subunits"/>
    <property type="match status" value="1"/>
</dbReference>
<dbReference type="Pfam" id="PF07963">
    <property type="entry name" value="N_methyl"/>
    <property type="match status" value="1"/>
</dbReference>
<dbReference type="STRING" id="1121390.SAMN02746041_00694"/>
<comment type="similarity">
    <text evidence="9">Belongs to the GSP H family.</text>
</comment>
<keyword evidence="5" id="KW-0997">Cell inner membrane</keyword>
<dbReference type="Pfam" id="PF12019">
    <property type="entry name" value="GspH"/>
    <property type="match status" value="1"/>
</dbReference>
<dbReference type="Proteomes" id="UP000192783">
    <property type="component" value="Unassembled WGS sequence"/>
</dbReference>
<keyword evidence="3" id="KW-1003">Cell membrane</keyword>
<dbReference type="InterPro" id="IPR045584">
    <property type="entry name" value="Pilin-like"/>
</dbReference>
<dbReference type="InterPro" id="IPR012902">
    <property type="entry name" value="N_methyl_site"/>
</dbReference>
<evidence type="ECO:0000256" key="2">
    <source>
        <dbReference type="ARBA" id="ARBA00021549"/>
    </source>
</evidence>
<dbReference type="NCBIfam" id="TIGR02532">
    <property type="entry name" value="IV_pilin_GFxxxE"/>
    <property type="match status" value="1"/>
</dbReference>
<feature type="domain" description="General secretion pathway GspH" evidence="12">
    <location>
        <begin position="43"/>
        <end position="148"/>
    </location>
</feature>
<evidence type="ECO:0000256" key="4">
    <source>
        <dbReference type="ARBA" id="ARBA00022481"/>
    </source>
</evidence>
<dbReference type="GO" id="GO:0015628">
    <property type="term" value="P:protein secretion by the type II secretion system"/>
    <property type="evidence" value="ECO:0007669"/>
    <property type="project" value="InterPro"/>
</dbReference>
<dbReference type="AlphaFoldDB" id="A0A1W1X6Y8"/>
<evidence type="ECO:0000256" key="9">
    <source>
        <dbReference type="ARBA" id="ARBA00025772"/>
    </source>
</evidence>
<evidence type="ECO:0000256" key="8">
    <source>
        <dbReference type="ARBA" id="ARBA00023136"/>
    </source>
</evidence>